<organism evidence="2 3">
    <name type="scientific">Arthrobotrys musiformis</name>
    <dbReference type="NCBI Taxonomy" id="47236"/>
    <lineage>
        <taxon>Eukaryota</taxon>
        <taxon>Fungi</taxon>
        <taxon>Dikarya</taxon>
        <taxon>Ascomycota</taxon>
        <taxon>Pezizomycotina</taxon>
        <taxon>Orbiliomycetes</taxon>
        <taxon>Orbiliales</taxon>
        <taxon>Orbiliaceae</taxon>
        <taxon>Arthrobotrys</taxon>
    </lineage>
</organism>
<dbReference type="Proteomes" id="UP001370758">
    <property type="component" value="Unassembled WGS sequence"/>
</dbReference>
<dbReference type="SUPFAM" id="SSF54695">
    <property type="entry name" value="POZ domain"/>
    <property type="match status" value="1"/>
</dbReference>
<evidence type="ECO:0000313" key="2">
    <source>
        <dbReference type="EMBL" id="KAK6495151.1"/>
    </source>
</evidence>
<accession>A0AAV9VPG8</accession>
<dbReference type="PROSITE" id="PS50097">
    <property type="entry name" value="BTB"/>
    <property type="match status" value="1"/>
</dbReference>
<sequence length="296" mass="32624">MDAYMNDSSDELEVAGARPGSVMSKLGSKKGSAAVVPANSNGASAAEARAGTILSLMLESGDYSDITVFAGPDRVPFKLHRAVICQTSDFFKAACKHSFKEGNTKEIYLREIDPSTFRWIADWQYGKKDKYNETWTSGREELGIFKAADFLQIKRLRSEILESLTKSCREKLRELKRPRAYPTYPERKGVTAPARPPDIDAVADEVWANFAKICDISHQEDLDALISIAAEILPHRGASANEIIEGLASGVYGSTFVAAVVGAQNVILHVYKMGDDGALEKPETWRFSDLKAKQIR</sequence>
<dbReference type="InterPro" id="IPR011333">
    <property type="entry name" value="SKP1/BTB/POZ_sf"/>
</dbReference>
<proteinExistence type="predicted"/>
<evidence type="ECO:0000313" key="3">
    <source>
        <dbReference type="Proteomes" id="UP001370758"/>
    </source>
</evidence>
<reference evidence="2 3" key="1">
    <citation type="submission" date="2023-08" db="EMBL/GenBank/DDBJ databases">
        <authorList>
            <person name="Palmer J.M."/>
        </authorList>
    </citation>
    <scope>NUCLEOTIDE SEQUENCE [LARGE SCALE GENOMIC DNA]</scope>
    <source>
        <strain evidence="2 3">TWF481</strain>
    </source>
</reference>
<dbReference type="PANTHER" id="PTHR47843">
    <property type="entry name" value="BTB DOMAIN-CONTAINING PROTEIN-RELATED"/>
    <property type="match status" value="1"/>
</dbReference>
<gene>
    <name evidence="2" type="ORF">TWF481_003179</name>
</gene>
<feature type="domain" description="BTB" evidence="1">
    <location>
        <begin position="64"/>
        <end position="133"/>
    </location>
</feature>
<dbReference type="InterPro" id="IPR000210">
    <property type="entry name" value="BTB/POZ_dom"/>
</dbReference>
<keyword evidence="3" id="KW-1185">Reference proteome</keyword>
<comment type="caution">
    <text evidence="2">The sequence shown here is derived from an EMBL/GenBank/DDBJ whole genome shotgun (WGS) entry which is preliminary data.</text>
</comment>
<dbReference type="EMBL" id="JAVHJL010000013">
    <property type="protein sequence ID" value="KAK6495151.1"/>
    <property type="molecule type" value="Genomic_DNA"/>
</dbReference>
<dbReference type="CDD" id="cd18186">
    <property type="entry name" value="BTB_POZ_ZBTB_KLHL-like"/>
    <property type="match status" value="1"/>
</dbReference>
<protein>
    <recommendedName>
        <fullName evidence="1">BTB domain-containing protein</fullName>
    </recommendedName>
</protein>
<dbReference type="SMART" id="SM00225">
    <property type="entry name" value="BTB"/>
    <property type="match status" value="1"/>
</dbReference>
<evidence type="ECO:0000259" key="1">
    <source>
        <dbReference type="PROSITE" id="PS50097"/>
    </source>
</evidence>
<dbReference type="Gene3D" id="3.30.710.10">
    <property type="entry name" value="Potassium Channel Kv1.1, Chain A"/>
    <property type="match status" value="1"/>
</dbReference>
<name>A0AAV9VPG8_9PEZI</name>
<dbReference type="AlphaFoldDB" id="A0AAV9VPG8"/>
<dbReference type="Pfam" id="PF00651">
    <property type="entry name" value="BTB"/>
    <property type="match status" value="1"/>
</dbReference>